<feature type="transmembrane region" description="Helical" evidence="2">
    <location>
        <begin position="25"/>
        <end position="46"/>
    </location>
</feature>
<dbReference type="Proteomes" id="UP001642464">
    <property type="component" value="Unassembled WGS sequence"/>
</dbReference>
<protein>
    <submittedName>
        <fullName evidence="3">RNA 3'-terminal phosphate cyclase</fullName>
    </submittedName>
</protein>
<organism evidence="3 4">
    <name type="scientific">Durusdinium trenchii</name>
    <dbReference type="NCBI Taxonomy" id="1381693"/>
    <lineage>
        <taxon>Eukaryota</taxon>
        <taxon>Sar</taxon>
        <taxon>Alveolata</taxon>
        <taxon>Dinophyceae</taxon>
        <taxon>Suessiales</taxon>
        <taxon>Symbiodiniaceae</taxon>
        <taxon>Durusdinium</taxon>
    </lineage>
</organism>
<keyword evidence="2" id="KW-0812">Transmembrane</keyword>
<reference evidence="3 4" key="1">
    <citation type="submission" date="2024-02" db="EMBL/GenBank/DDBJ databases">
        <authorList>
            <person name="Chen Y."/>
            <person name="Shah S."/>
            <person name="Dougan E. K."/>
            <person name="Thang M."/>
            <person name="Chan C."/>
        </authorList>
    </citation>
    <scope>NUCLEOTIDE SEQUENCE [LARGE SCALE GENOMIC DNA]</scope>
</reference>
<keyword evidence="4" id="KW-1185">Reference proteome</keyword>
<sequence>MSFYIQARAEALRERFVDFKGKKTLVIYMMGTLFTADFGNFALAMADKIAENIKDPEMANWLLPSFTTTTANDRIAASVTMMSTLQAYFEYVCCLMCGIPKVTLLGKVEDWLQLRVAVLQRAWQSKPWILYWEGCSKSRVGPGDGMEPGILGRLVDMGWTRSSLAFFHGMPEEEVTSLLPGIAEDWTQEEFLWLQREAKRQRTKLDLEDHVFLQHQKLLYKDQAYIDKQLDKTAAGTQRKLIELLEVTGLAEIKEKKPERYTYFASRIAMGRRASTLRQHAERSQAWAPRRVIKAARFTVGTVKELEVAVTDITLQTTRGSSHGFDPAVGLEGDIMRSKTTGTGRRIEIIQFHVGKDCWLVNREWIHTGLQLFVSLAADDEVPGRDGFLEGSLVRAPIQGQGRPMKLLQPESSSYWSEHSERIAMISWAAAVGVSKEVRRRWGRWEPSVDEDYVTTTRKMIHGAQREVARKIRGQSDVVDDRAVVNNFTIWLQDVHHKTATQANREGQCIGPPNWGLPPRPFGEGVDQINLEESQEVRSSPAAPSPDPGFYPDDSPTEVFEEEDHADLPEGEPAYPVGTYVLAIVGRGKRRTLHVSGGCHRQPGVHFKEFVIVGMERPELDPKQGEVLCSTCFSTRAKMAEILEAGPEGAQSAPEETKKKEDDAREFKVLYLFAVPQRDTGIPEVLLRLAESATENISVETTVFDILRDRTQDLLNEDTQADILDKLRARHFDAVIMSPPCATWSRAPWANSLGPKPRGSIKRWKQKLVVGTGHNLLEFLKGISLEFLKGNWQSKSQSGQRAEFPKGVILGLLKGKYKGKRFRKKEDMVASGTRGRQEEWWMGWEAEELAGIFWQAVDTFMEQAGKRGLLKLISELALGRHSESPFQEIVPGLRGRLDVCARRLGQYPDRKEGDVHTEIAYRRLHAWAALVGFLNDVASTGVPLGVRNEIPWVPAVYDRKGRGASDTAPGRWEEDWNELDFWDRVCHHKGGGSGPSYLSGWITVFAAFSNKGEWRGDDRARTFGAEDSR</sequence>
<evidence type="ECO:0000313" key="4">
    <source>
        <dbReference type="Proteomes" id="UP001642464"/>
    </source>
</evidence>
<feature type="compositionally biased region" description="Acidic residues" evidence="1">
    <location>
        <begin position="555"/>
        <end position="565"/>
    </location>
</feature>
<dbReference type="PANTHER" id="PTHR31252:SF11">
    <property type="entry name" value="DUF4419 DOMAIN-CONTAINING PROTEIN"/>
    <property type="match status" value="1"/>
</dbReference>
<dbReference type="EMBL" id="CAXAMM010040496">
    <property type="protein sequence ID" value="CAK9093640.1"/>
    <property type="molecule type" value="Genomic_DNA"/>
</dbReference>
<evidence type="ECO:0000313" key="3">
    <source>
        <dbReference type="EMBL" id="CAK9093640.1"/>
    </source>
</evidence>
<gene>
    <name evidence="3" type="ORF">SCF082_LOCUS44048</name>
</gene>
<accession>A0ABP0R1X4</accession>
<name>A0ABP0R1X4_9DINO</name>
<proteinExistence type="predicted"/>
<dbReference type="InterPro" id="IPR025533">
    <property type="entry name" value="DUF4419"/>
</dbReference>
<dbReference type="Pfam" id="PF14388">
    <property type="entry name" value="DUF4419"/>
    <property type="match status" value="2"/>
</dbReference>
<evidence type="ECO:0000256" key="1">
    <source>
        <dbReference type="SAM" id="MobiDB-lite"/>
    </source>
</evidence>
<evidence type="ECO:0000256" key="2">
    <source>
        <dbReference type="SAM" id="Phobius"/>
    </source>
</evidence>
<comment type="caution">
    <text evidence="3">The sequence shown here is derived from an EMBL/GenBank/DDBJ whole genome shotgun (WGS) entry which is preliminary data.</text>
</comment>
<feature type="region of interest" description="Disordered" evidence="1">
    <location>
        <begin position="503"/>
        <end position="573"/>
    </location>
</feature>
<dbReference type="PANTHER" id="PTHR31252">
    <property type="entry name" value="DUF4419 DOMAIN-CONTAINING PROTEIN"/>
    <property type="match status" value="1"/>
</dbReference>
<keyword evidence="2" id="KW-0472">Membrane</keyword>
<keyword evidence="2" id="KW-1133">Transmembrane helix</keyword>